<organism evidence="15 16">
    <name type="scientific">Linnemannia hyalina</name>
    <dbReference type="NCBI Taxonomy" id="64524"/>
    <lineage>
        <taxon>Eukaryota</taxon>
        <taxon>Fungi</taxon>
        <taxon>Fungi incertae sedis</taxon>
        <taxon>Mucoromycota</taxon>
        <taxon>Mortierellomycotina</taxon>
        <taxon>Mortierellomycetes</taxon>
        <taxon>Mortierellales</taxon>
        <taxon>Mortierellaceae</taxon>
        <taxon>Linnemannia</taxon>
    </lineage>
</organism>
<gene>
    <name evidence="15" type="ORF">KI688_002353</name>
</gene>
<dbReference type="SUPFAM" id="SSF52540">
    <property type="entry name" value="P-loop containing nucleoside triphosphate hydrolases"/>
    <property type="match status" value="1"/>
</dbReference>
<keyword evidence="3" id="KW-0813">Transport</keyword>
<keyword evidence="10" id="KW-0449">Lipoprotein</keyword>
<dbReference type="Gene3D" id="3.40.50.300">
    <property type="entry name" value="P-loop containing nucleotide triphosphate hydrolases"/>
    <property type="match status" value="1"/>
</dbReference>
<evidence type="ECO:0000256" key="1">
    <source>
        <dbReference type="ARBA" id="ARBA00004555"/>
    </source>
</evidence>
<name>A0A9P8BR98_9FUNG</name>
<dbReference type="Proteomes" id="UP000707451">
    <property type="component" value="Unassembled WGS sequence"/>
</dbReference>
<dbReference type="SMART" id="SM00177">
    <property type="entry name" value="ARF"/>
    <property type="match status" value="1"/>
</dbReference>
<reference evidence="15" key="1">
    <citation type="submission" date="2021-06" db="EMBL/GenBank/DDBJ databases">
        <title>Genome Sequence of Mortierella hyaline Strain SCG-10, a Cold-Adapted, Nitrate-Reducing Fungus Isolated from Soil in Minnesota, USA.</title>
        <authorList>
            <person name="Aldossari N."/>
        </authorList>
    </citation>
    <scope>NUCLEOTIDE SEQUENCE</scope>
    <source>
        <strain evidence="15">SCG-10</strain>
    </source>
</reference>
<proteinExistence type="inferred from homology"/>
<dbReference type="AlphaFoldDB" id="A0A9P8BR98"/>
<dbReference type="GO" id="GO:0016192">
    <property type="term" value="P:vesicle-mediated transport"/>
    <property type="evidence" value="ECO:0007669"/>
    <property type="project" value="UniProtKB-KW"/>
</dbReference>
<keyword evidence="4" id="KW-0519">Myristate</keyword>
<evidence type="ECO:0000256" key="7">
    <source>
        <dbReference type="ARBA" id="ARBA00022927"/>
    </source>
</evidence>
<dbReference type="CDD" id="cd00878">
    <property type="entry name" value="Arf_Arl"/>
    <property type="match status" value="1"/>
</dbReference>
<dbReference type="PANTHER" id="PTHR11711">
    <property type="entry name" value="ADP RIBOSYLATION FACTOR-RELATED"/>
    <property type="match status" value="1"/>
</dbReference>
<feature type="binding site" evidence="13">
    <location>
        <position position="50"/>
    </location>
    <ligand>
        <name>GTP</name>
        <dbReference type="ChEBI" id="CHEBI:37565"/>
    </ligand>
</feature>
<keyword evidence="16" id="KW-1185">Reference proteome</keyword>
<evidence type="ECO:0000256" key="13">
    <source>
        <dbReference type="PIRSR" id="PIRSR606689-1"/>
    </source>
</evidence>
<dbReference type="EMBL" id="JAHRHY010000012">
    <property type="protein sequence ID" value="KAG9065033.1"/>
    <property type="molecule type" value="Genomic_DNA"/>
</dbReference>
<dbReference type="GO" id="GO:0005525">
    <property type="term" value="F:GTP binding"/>
    <property type="evidence" value="ECO:0007669"/>
    <property type="project" value="UniProtKB-KW"/>
</dbReference>
<accession>A0A9P8BR98</accession>
<evidence type="ECO:0000313" key="15">
    <source>
        <dbReference type="EMBL" id="KAG9065033.1"/>
    </source>
</evidence>
<evidence type="ECO:0000256" key="10">
    <source>
        <dbReference type="ARBA" id="ARBA00023288"/>
    </source>
</evidence>
<keyword evidence="5 13" id="KW-0547">Nucleotide-binding</keyword>
<comment type="similarity">
    <text evidence="2">Belongs to the small GTPase superfamily. Arf family.</text>
</comment>
<evidence type="ECO:0000256" key="12">
    <source>
        <dbReference type="ARBA" id="ARBA00070396"/>
    </source>
</evidence>
<comment type="function">
    <text evidence="11">GTP-binding protein involved in protein trafficking; may modulate vesicle budding and uncoating within the Golgi apparatus.</text>
</comment>
<evidence type="ECO:0000313" key="16">
    <source>
        <dbReference type="Proteomes" id="UP000707451"/>
    </source>
</evidence>
<evidence type="ECO:0000256" key="14">
    <source>
        <dbReference type="PIRSR" id="PIRSR606689-2"/>
    </source>
</evidence>
<evidence type="ECO:0000256" key="5">
    <source>
        <dbReference type="ARBA" id="ARBA00022741"/>
    </source>
</evidence>
<keyword evidence="8" id="KW-0333">Golgi apparatus</keyword>
<keyword evidence="6" id="KW-0931">ER-Golgi transport</keyword>
<keyword evidence="7" id="KW-0653">Protein transport</keyword>
<dbReference type="PROSITE" id="PS51417">
    <property type="entry name" value="ARF"/>
    <property type="match status" value="1"/>
</dbReference>
<comment type="subcellular location">
    <subcellularLocation>
        <location evidence="1">Golgi apparatus</location>
    </subcellularLocation>
</comment>
<evidence type="ECO:0000256" key="2">
    <source>
        <dbReference type="ARBA" id="ARBA00010290"/>
    </source>
</evidence>
<dbReference type="Pfam" id="PF00025">
    <property type="entry name" value="Arf"/>
    <property type="match status" value="1"/>
</dbReference>
<dbReference type="FunFam" id="3.40.50.300:FF:003500">
    <property type="entry name" value="ADP-ribosylation factor 1"/>
    <property type="match status" value="1"/>
</dbReference>
<evidence type="ECO:0000256" key="4">
    <source>
        <dbReference type="ARBA" id="ARBA00022707"/>
    </source>
</evidence>
<keyword evidence="14" id="KW-0460">Magnesium</keyword>
<dbReference type="InterPro" id="IPR006689">
    <property type="entry name" value="Small_GTPase_ARF/SAR"/>
</dbReference>
<sequence length="171" mass="19546">MLGLPNAGKTTILYQLKLNEAITTIHTNSFNNETIQLQSGSQFTIWDYSGSPGNMGFWYRLLEEREPVIFVVDSVERLWFREARDALRNAMTEGYQPLFGIVLVLCSKQDMPDAASVEEIRDVLELDRFWKYGMRWHIRGVSGVTGEGLLEGLEWLETQLQGPALPVLKHK</sequence>
<dbReference type="InterPro" id="IPR024156">
    <property type="entry name" value="Small_GTPase_ARF"/>
</dbReference>
<dbReference type="GO" id="GO:0005794">
    <property type="term" value="C:Golgi apparatus"/>
    <property type="evidence" value="ECO:0007669"/>
    <property type="project" value="UniProtKB-SubCell"/>
</dbReference>
<evidence type="ECO:0000256" key="11">
    <source>
        <dbReference type="ARBA" id="ARBA00053326"/>
    </source>
</evidence>
<dbReference type="OrthoDB" id="10313700at2759"/>
<evidence type="ECO:0000256" key="9">
    <source>
        <dbReference type="ARBA" id="ARBA00023134"/>
    </source>
</evidence>
<dbReference type="GO" id="GO:0046872">
    <property type="term" value="F:metal ion binding"/>
    <property type="evidence" value="ECO:0007669"/>
    <property type="project" value="UniProtKB-KW"/>
</dbReference>
<keyword evidence="14" id="KW-0479">Metal-binding</keyword>
<feature type="binding site" evidence="14">
    <location>
        <position position="27"/>
    </location>
    <ligand>
        <name>Mg(2+)</name>
        <dbReference type="ChEBI" id="CHEBI:18420"/>
    </ligand>
</feature>
<evidence type="ECO:0000256" key="8">
    <source>
        <dbReference type="ARBA" id="ARBA00023034"/>
    </source>
</evidence>
<comment type="caution">
    <text evidence="15">The sequence shown here is derived from an EMBL/GenBank/DDBJ whole genome shotgun (WGS) entry which is preliminary data.</text>
</comment>
<feature type="binding site" evidence="14">
    <location>
        <position position="10"/>
    </location>
    <ligand>
        <name>Mg(2+)</name>
        <dbReference type="ChEBI" id="CHEBI:18420"/>
    </ligand>
</feature>
<evidence type="ECO:0000256" key="6">
    <source>
        <dbReference type="ARBA" id="ARBA00022892"/>
    </source>
</evidence>
<keyword evidence="9 13" id="KW-0342">GTP-binding</keyword>
<protein>
    <recommendedName>
        <fullName evidence="12">ADP-ribosylation factor</fullName>
    </recommendedName>
</protein>
<dbReference type="GO" id="GO:0015031">
    <property type="term" value="P:protein transport"/>
    <property type="evidence" value="ECO:0007669"/>
    <property type="project" value="UniProtKB-KW"/>
</dbReference>
<dbReference type="InterPro" id="IPR027417">
    <property type="entry name" value="P-loop_NTPase"/>
</dbReference>
<dbReference type="GO" id="GO:0003924">
    <property type="term" value="F:GTPase activity"/>
    <property type="evidence" value="ECO:0007669"/>
    <property type="project" value="InterPro"/>
</dbReference>
<feature type="binding site" evidence="13">
    <location>
        <begin position="3"/>
        <end position="10"/>
    </location>
    <ligand>
        <name>GTP</name>
        <dbReference type="ChEBI" id="CHEBI:37565"/>
    </ligand>
</feature>
<evidence type="ECO:0000256" key="3">
    <source>
        <dbReference type="ARBA" id="ARBA00022448"/>
    </source>
</evidence>